<comment type="caution">
    <text evidence="1">The sequence shown here is derived from an EMBL/GenBank/DDBJ whole genome shotgun (WGS) entry which is preliminary data.</text>
</comment>
<dbReference type="Proteomes" id="UP000221384">
    <property type="component" value="Unassembled WGS sequence"/>
</dbReference>
<protein>
    <recommendedName>
        <fullName evidence="3">Phage-Barnase-EndoU-ColicinE5/D-RelE like nuclease 3 domain-containing protein</fullName>
    </recommendedName>
</protein>
<evidence type="ECO:0000313" key="2">
    <source>
        <dbReference type="Proteomes" id="UP000221384"/>
    </source>
</evidence>
<reference evidence="1 2" key="1">
    <citation type="submission" date="2017-09" db="EMBL/GenBank/DDBJ databases">
        <authorList>
            <person name="Perez-Cataluna A."/>
            <person name="Figueras M.J."/>
            <person name="Salas-Masso N."/>
        </authorList>
    </citation>
    <scope>NUCLEOTIDE SEQUENCE [LARGE SCALE GENOMIC DNA]</scope>
    <source>
        <strain evidence="1 2">F138-33</strain>
    </source>
</reference>
<evidence type="ECO:0008006" key="3">
    <source>
        <dbReference type="Google" id="ProtNLM"/>
    </source>
</evidence>
<organism evidence="1 2">
    <name type="scientific">Malaciobacter canalis</name>
    <dbReference type="NCBI Taxonomy" id="1912871"/>
    <lineage>
        <taxon>Bacteria</taxon>
        <taxon>Pseudomonadati</taxon>
        <taxon>Campylobacterota</taxon>
        <taxon>Epsilonproteobacteria</taxon>
        <taxon>Campylobacterales</taxon>
        <taxon>Arcobacteraceae</taxon>
        <taxon>Malaciobacter</taxon>
    </lineage>
</organism>
<name>A0ABX4LQT4_9BACT</name>
<keyword evidence="2" id="KW-1185">Reference proteome</keyword>
<dbReference type="EMBL" id="NWVW01000004">
    <property type="protein sequence ID" value="PHO10320.1"/>
    <property type="molecule type" value="Genomic_DNA"/>
</dbReference>
<dbReference type="RefSeq" id="WP_099334002.1">
    <property type="nucleotide sequence ID" value="NZ_CP042812.1"/>
</dbReference>
<evidence type="ECO:0000313" key="1">
    <source>
        <dbReference type="EMBL" id="PHO10320.1"/>
    </source>
</evidence>
<accession>A0ABX4LQT4</accession>
<proteinExistence type="predicted"/>
<gene>
    <name evidence="1" type="ORF">CPG37_04540</name>
</gene>
<sequence>MSLYSERLAVLKKEISIISNKKSGRKKSKKFKPHQKEMIKFIHSEITKVEFKVNDKVIILEKGDSKKGFRHILEKHYKPNDLETMDILNLPIIFKEALKLNNEGVSNKALTTYINFKNQKKHKLVVNEITNNKLVVTAYRKQ</sequence>